<name>A0A3Q0NAP7_LISMG</name>
<gene>
    <name evidence="1" type="ORF">LMON_0142</name>
</gene>
<evidence type="ECO:0000313" key="1">
    <source>
        <dbReference type="EMBL" id="CDG44011.1"/>
    </source>
</evidence>
<dbReference type="KEGG" id="lmod:LMON_0142"/>
<proteinExistence type="predicted"/>
<dbReference type="AlphaFoldDB" id="A0A3Q0NAP7"/>
<sequence>MLKNYYTGFEGYPEIDFYTYINGEKTGIEMWEGYFDNIMNEFSPVDGR</sequence>
<dbReference type="Proteomes" id="UP000016703">
    <property type="component" value="Chromosome"/>
</dbReference>
<protein>
    <submittedName>
        <fullName evidence="1">Uncharacterized protein</fullName>
    </submittedName>
</protein>
<organism evidence="1 2">
    <name type="scientific">Listeria monocytogenes serotype 1/2a (strain EGD / Mackaness)</name>
    <dbReference type="NCBI Taxonomy" id="1334565"/>
    <lineage>
        <taxon>Bacteria</taxon>
        <taxon>Bacillati</taxon>
        <taxon>Bacillota</taxon>
        <taxon>Bacilli</taxon>
        <taxon>Bacillales</taxon>
        <taxon>Listeriaceae</taxon>
        <taxon>Listeria</taxon>
    </lineage>
</organism>
<dbReference type="EMBL" id="HG421741">
    <property type="protein sequence ID" value="CDG44011.1"/>
    <property type="molecule type" value="Genomic_DNA"/>
</dbReference>
<reference evidence="1 2" key="1">
    <citation type="journal article" date="2014" name="MBio">
        <title>Comparison of widely used Listeria monocytogenes strains EGD, 10403S, and EGD-e highlights genomic variations underlying differences in pathogenicity.</title>
        <authorList>
            <person name="Becavin C."/>
            <person name="Bouchier C."/>
            <person name="Lechat P."/>
            <person name="Archambaud C."/>
            <person name="Creno S."/>
            <person name="Gouin E."/>
            <person name="Wu Z."/>
            <person name="Kuhbacher A."/>
            <person name="Brisse S."/>
            <person name="Pucciarelli M.G."/>
            <person name="Garcia-del Portillo F."/>
            <person name="Hain T."/>
            <person name="Portnoy D.A."/>
            <person name="Chakraborty T."/>
            <person name="Lecuit M."/>
            <person name="Pizarro-Cerda J."/>
            <person name="Moszer I."/>
            <person name="Bierne H."/>
            <person name="Cossart P."/>
        </authorList>
    </citation>
    <scope>NUCLEOTIDE SEQUENCE [LARGE SCALE GENOMIC DNA]</scope>
    <source>
        <strain evidence="2">EGD / Mackaness</strain>
    </source>
</reference>
<evidence type="ECO:0000313" key="2">
    <source>
        <dbReference type="Proteomes" id="UP000016703"/>
    </source>
</evidence>
<accession>A0A3Q0NAP7</accession>